<dbReference type="SUPFAM" id="SSF52091">
    <property type="entry name" value="SpoIIaa-like"/>
    <property type="match status" value="1"/>
</dbReference>
<sequence length="106" mass="11183">MSLPASAGSTTDVGRLPFSGELDMDSVPGVSARAAELRANGATCLVLDVRHITFADSTAVNLLLQLRQDGPLTLRGPLPEQLFRLLELTGTLPMFEIDETGSTDAA</sequence>
<dbReference type="InterPro" id="IPR002645">
    <property type="entry name" value="STAS_dom"/>
</dbReference>
<dbReference type="Proteomes" id="UP000578686">
    <property type="component" value="Unassembled WGS sequence"/>
</dbReference>
<dbReference type="RefSeq" id="WP_167968077.1">
    <property type="nucleotide sequence ID" value="NZ_BHZG01000221.1"/>
</dbReference>
<dbReference type="Pfam" id="PF13466">
    <property type="entry name" value="STAS_2"/>
    <property type="match status" value="1"/>
</dbReference>
<accession>A0A7X6CY79</accession>
<proteinExistence type="predicted"/>
<reference evidence="2 3" key="1">
    <citation type="submission" date="2020-03" db="EMBL/GenBank/DDBJ databases">
        <title>Draft genome of Streptomyces sp. ventii, isolated from the Axial Seamount in the Pacific Ocean, and resequencing of the two type strains Streptomyces lonarensis strain NCL 716 and Streptomyces bohaiensis strain 11A07.</title>
        <authorList>
            <person name="Loughran R.M."/>
            <person name="Pfannmuller K.M."/>
            <person name="Wasson B.J."/>
            <person name="Deadmond M.C."/>
            <person name="Paddock B.E."/>
            <person name="Koyack M.J."/>
            <person name="Gallegos D.A."/>
            <person name="Mitchell E.A."/>
            <person name="Ushijima B."/>
            <person name="Saw J.H."/>
            <person name="Mcphail K.L."/>
            <person name="Videau P."/>
        </authorList>
    </citation>
    <scope>NUCLEOTIDE SEQUENCE [LARGE SCALE GENOMIC DNA]</scope>
    <source>
        <strain evidence="2 3">NCL716</strain>
    </source>
</reference>
<name>A0A7X6CY79_9ACTN</name>
<organism evidence="2 3">
    <name type="scientific">Streptomyces lonarensis</name>
    <dbReference type="NCBI Taxonomy" id="700599"/>
    <lineage>
        <taxon>Bacteria</taxon>
        <taxon>Bacillati</taxon>
        <taxon>Actinomycetota</taxon>
        <taxon>Actinomycetes</taxon>
        <taxon>Kitasatosporales</taxon>
        <taxon>Streptomycetaceae</taxon>
        <taxon>Streptomyces</taxon>
    </lineage>
</organism>
<evidence type="ECO:0000313" key="3">
    <source>
        <dbReference type="Proteomes" id="UP000578686"/>
    </source>
</evidence>
<protein>
    <submittedName>
        <fullName evidence="2">STAS domain-containing protein</fullName>
    </submittedName>
</protein>
<dbReference type="InterPro" id="IPR036513">
    <property type="entry name" value="STAS_dom_sf"/>
</dbReference>
<dbReference type="Gene3D" id="3.30.750.24">
    <property type="entry name" value="STAS domain"/>
    <property type="match status" value="1"/>
</dbReference>
<gene>
    <name evidence="2" type="ORF">HCN56_04060</name>
</gene>
<dbReference type="CDD" id="cd07043">
    <property type="entry name" value="STAS_anti-anti-sigma_factors"/>
    <property type="match status" value="1"/>
</dbReference>
<feature type="domain" description="STAS" evidence="1">
    <location>
        <begin position="16"/>
        <end position="106"/>
    </location>
</feature>
<dbReference type="EMBL" id="JAAVJD010000015">
    <property type="protein sequence ID" value="NJQ04776.1"/>
    <property type="molecule type" value="Genomic_DNA"/>
</dbReference>
<evidence type="ECO:0000313" key="2">
    <source>
        <dbReference type="EMBL" id="NJQ04776.1"/>
    </source>
</evidence>
<dbReference type="InterPro" id="IPR058548">
    <property type="entry name" value="MlaB-like_STAS"/>
</dbReference>
<keyword evidence="3" id="KW-1185">Reference proteome</keyword>
<dbReference type="PROSITE" id="PS50801">
    <property type="entry name" value="STAS"/>
    <property type="match status" value="1"/>
</dbReference>
<evidence type="ECO:0000259" key="1">
    <source>
        <dbReference type="PROSITE" id="PS50801"/>
    </source>
</evidence>
<dbReference type="AlphaFoldDB" id="A0A7X6CY79"/>
<comment type="caution">
    <text evidence="2">The sequence shown here is derived from an EMBL/GenBank/DDBJ whole genome shotgun (WGS) entry which is preliminary data.</text>
</comment>